<feature type="region of interest" description="Disordered" evidence="1">
    <location>
        <begin position="1"/>
        <end position="131"/>
    </location>
</feature>
<protein>
    <recommendedName>
        <fullName evidence="2">Serine/threonine specific protein phosphatases domain-containing protein</fullName>
    </recommendedName>
</protein>
<gene>
    <name evidence="3" type="ORF">MSPICULIGERA_LOCUS18028</name>
</gene>
<feature type="domain" description="Serine/threonine specific protein phosphatases" evidence="2">
    <location>
        <begin position="175"/>
        <end position="335"/>
    </location>
</feature>
<evidence type="ECO:0000259" key="2">
    <source>
        <dbReference type="SMART" id="SM00156"/>
    </source>
</evidence>
<dbReference type="EMBL" id="CATQJA010002657">
    <property type="protein sequence ID" value="CAJ0579823.1"/>
    <property type="molecule type" value="Genomic_DNA"/>
</dbReference>
<dbReference type="Proteomes" id="UP001177023">
    <property type="component" value="Unassembled WGS sequence"/>
</dbReference>
<dbReference type="InterPro" id="IPR050341">
    <property type="entry name" value="PP1_catalytic_subunit"/>
</dbReference>
<dbReference type="InterPro" id="IPR006186">
    <property type="entry name" value="Ser/Thr-sp_prot-phosphatase"/>
</dbReference>
<dbReference type="PANTHER" id="PTHR11668:SF491">
    <property type="entry name" value="SERINE_THREONINE-PROTEIN PHOSPHATASE"/>
    <property type="match status" value="1"/>
</dbReference>
<comment type="caution">
    <text evidence="3">The sequence shown here is derived from an EMBL/GenBank/DDBJ whole genome shotgun (WGS) entry which is preliminary data.</text>
</comment>
<feature type="non-terminal residue" evidence="3">
    <location>
        <position position="1"/>
    </location>
</feature>
<accession>A0AA36D2G8</accession>
<dbReference type="GO" id="GO:0005634">
    <property type="term" value="C:nucleus"/>
    <property type="evidence" value="ECO:0007669"/>
    <property type="project" value="TreeGrafter"/>
</dbReference>
<dbReference type="PANTHER" id="PTHR11668">
    <property type="entry name" value="SERINE/THREONINE PROTEIN PHOSPHATASE"/>
    <property type="match status" value="1"/>
</dbReference>
<feature type="compositionally biased region" description="Acidic residues" evidence="1">
    <location>
        <begin position="353"/>
        <end position="362"/>
    </location>
</feature>
<dbReference type="GO" id="GO:0004722">
    <property type="term" value="F:protein serine/threonine phosphatase activity"/>
    <property type="evidence" value="ECO:0007669"/>
    <property type="project" value="UniProtKB-EC"/>
</dbReference>
<reference evidence="3" key="1">
    <citation type="submission" date="2023-06" db="EMBL/GenBank/DDBJ databases">
        <authorList>
            <person name="Delattre M."/>
        </authorList>
    </citation>
    <scope>NUCLEOTIDE SEQUENCE</scope>
    <source>
        <strain evidence="3">AF72</strain>
    </source>
</reference>
<dbReference type="SMART" id="SM00156">
    <property type="entry name" value="PP2Ac"/>
    <property type="match status" value="1"/>
</dbReference>
<dbReference type="InterPro" id="IPR029052">
    <property type="entry name" value="Metallo-depent_PP-like"/>
</dbReference>
<organism evidence="3 4">
    <name type="scientific">Mesorhabditis spiculigera</name>
    <dbReference type="NCBI Taxonomy" id="96644"/>
    <lineage>
        <taxon>Eukaryota</taxon>
        <taxon>Metazoa</taxon>
        <taxon>Ecdysozoa</taxon>
        <taxon>Nematoda</taxon>
        <taxon>Chromadorea</taxon>
        <taxon>Rhabditida</taxon>
        <taxon>Rhabditina</taxon>
        <taxon>Rhabditomorpha</taxon>
        <taxon>Rhabditoidea</taxon>
        <taxon>Rhabditidae</taxon>
        <taxon>Mesorhabditinae</taxon>
        <taxon>Mesorhabditis</taxon>
    </lineage>
</organism>
<keyword evidence="4" id="KW-1185">Reference proteome</keyword>
<dbReference type="SUPFAM" id="SSF56300">
    <property type="entry name" value="Metallo-dependent phosphatases"/>
    <property type="match status" value="2"/>
</dbReference>
<dbReference type="GO" id="GO:0046872">
    <property type="term" value="F:metal ion binding"/>
    <property type="evidence" value="ECO:0007669"/>
    <property type="project" value="UniProtKB-KW"/>
</dbReference>
<feature type="compositionally biased region" description="Basic and acidic residues" evidence="1">
    <location>
        <begin position="1"/>
        <end position="94"/>
    </location>
</feature>
<dbReference type="PRINTS" id="PR00114">
    <property type="entry name" value="STPHPHTASE"/>
</dbReference>
<name>A0AA36D2G8_9BILA</name>
<evidence type="ECO:0000313" key="3">
    <source>
        <dbReference type="EMBL" id="CAJ0579823.1"/>
    </source>
</evidence>
<sequence>MGAEDAKEVKSKKGGKADVAAKETSKEVSKEASKETSKEVSKEASKEAGKEKEESKAPPKEEHKERPEKPAKEPKVVDRTQAKTEEAPLDKPAEPRATVKVGNALITITKEEKSSEGPPAPAKAAKKEIPPPLSADDLAKLLPILKKKADEATKALDLRAFIQKHLRDGSMKQEYTLPELNAILDRAKYAFLSSSPLLELRAPVNICGDIHGQYGDLFRIFNSIQRPITIARGLAQDLLWADPESGTKGFQMNKIRAVSHVFGEDAVAAKCKELDIDLVIRAHQVVEYGYAFFADRKLITVFSASRYHEDLWNWAAVVKVNENLEISFHQLKPEEFETYRKEKAQAVAHTGDNQDDDDDPPK</sequence>
<evidence type="ECO:0000313" key="4">
    <source>
        <dbReference type="Proteomes" id="UP001177023"/>
    </source>
</evidence>
<dbReference type="AlphaFoldDB" id="A0AA36D2G8"/>
<proteinExistence type="predicted"/>
<dbReference type="GO" id="GO:0005737">
    <property type="term" value="C:cytoplasm"/>
    <property type="evidence" value="ECO:0007669"/>
    <property type="project" value="TreeGrafter"/>
</dbReference>
<evidence type="ECO:0000256" key="1">
    <source>
        <dbReference type="SAM" id="MobiDB-lite"/>
    </source>
</evidence>
<dbReference type="Gene3D" id="3.60.21.10">
    <property type="match status" value="2"/>
</dbReference>
<feature type="region of interest" description="Disordered" evidence="1">
    <location>
        <begin position="343"/>
        <end position="362"/>
    </location>
</feature>